<keyword evidence="2" id="KW-0229">DNA integration</keyword>
<gene>
    <name evidence="8" type="ORF">C7402_1416</name>
</gene>
<dbReference type="SUPFAM" id="SSF56349">
    <property type="entry name" value="DNA breaking-rejoining enzymes"/>
    <property type="match status" value="1"/>
</dbReference>
<dbReference type="InterPro" id="IPR010998">
    <property type="entry name" value="Integrase_recombinase_N"/>
</dbReference>
<dbReference type="InterPro" id="IPR013762">
    <property type="entry name" value="Integrase-like_cat_sf"/>
</dbReference>
<dbReference type="PANTHER" id="PTHR30629:SF2">
    <property type="entry name" value="PROPHAGE INTEGRASE INTS-RELATED"/>
    <property type="match status" value="1"/>
</dbReference>
<evidence type="ECO:0000256" key="4">
    <source>
        <dbReference type="ARBA" id="ARBA00023172"/>
    </source>
</evidence>
<proteinExistence type="inferred from homology"/>
<dbReference type="Gene3D" id="1.10.443.10">
    <property type="entry name" value="Intergrase catalytic core"/>
    <property type="match status" value="1"/>
</dbReference>
<evidence type="ECO:0000256" key="1">
    <source>
        <dbReference type="ARBA" id="ARBA00008857"/>
    </source>
</evidence>
<protein>
    <submittedName>
        <fullName evidence="8">Site-specific recombinase XerD</fullName>
    </submittedName>
</protein>
<dbReference type="InterPro" id="IPR011010">
    <property type="entry name" value="DNA_brk_join_enz"/>
</dbReference>
<keyword evidence="3 5" id="KW-0238">DNA-binding</keyword>
<dbReference type="InterPro" id="IPR016177">
    <property type="entry name" value="DNA-bd_dom_sf"/>
</dbReference>
<dbReference type="SUPFAM" id="SSF54171">
    <property type="entry name" value="DNA-binding domain"/>
    <property type="match status" value="1"/>
</dbReference>
<feature type="domain" description="Core-binding (CB)" evidence="7">
    <location>
        <begin position="75"/>
        <end position="157"/>
    </location>
</feature>
<evidence type="ECO:0000313" key="9">
    <source>
        <dbReference type="Proteomes" id="UP000245712"/>
    </source>
</evidence>
<name>A0ABX5K6Y2_9BURK</name>
<sequence>MAAARKREAKRRNWPENLYENGKGYLWFRHPDTGETFGLGRDFKSAAAKVRTVNAELARRKGDTDLLERIDHGKMTLAKWCDEFEEAYKKKGQKKADTIKTVGHQINAVRNAPFAAKQIREVTTNDIATWIDEMAKKHPTMASLVHIRARNIFRSAEAKGHIELGKNPVAPTEKPHVIVTRSRMTLDDFNAVLAKVREAKGMRWLENAMLLGLVCGQRREDLSGMLFSQVKDGFLWVQQSKGKSGYETKLRIPLALYLPAIGMSLDDVLKQCRDTIVSRHVIHHVRTVGLGKPGSPVAKDSFSEVFKQYRDLADLKLPAGKTPTTFHEIRSLSARLYTEAYGKEFAKALLGHKSAKMTALYTDSRGQEWQEVKLKAS</sequence>
<comment type="similarity">
    <text evidence="1">Belongs to the 'phage' integrase family.</text>
</comment>
<dbReference type="Gene3D" id="1.10.150.130">
    <property type="match status" value="1"/>
</dbReference>
<evidence type="ECO:0000259" key="6">
    <source>
        <dbReference type="PROSITE" id="PS51898"/>
    </source>
</evidence>
<dbReference type="Gene3D" id="3.30.160.60">
    <property type="entry name" value="Classic Zinc Finger"/>
    <property type="match status" value="1"/>
</dbReference>
<dbReference type="InterPro" id="IPR050808">
    <property type="entry name" value="Phage_Integrase"/>
</dbReference>
<dbReference type="RefSeq" id="WP_116614905.1">
    <property type="nucleotide sequence ID" value="NZ_QEOB01000041.1"/>
</dbReference>
<feature type="domain" description="Tyr recombinase" evidence="6">
    <location>
        <begin position="179"/>
        <end position="374"/>
    </location>
</feature>
<dbReference type="InterPro" id="IPR044068">
    <property type="entry name" value="CB"/>
</dbReference>
<dbReference type="InterPro" id="IPR015094">
    <property type="entry name" value="Integrase_lambda-typ_DNA-bd_N"/>
</dbReference>
<dbReference type="Proteomes" id="UP000245712">
    <property type="component" value="Unassembled WGS sequence"/>
</dbReference>
<organism evidence="8 9">
    <name type="scientific">Paraburkholderia unamae</name>
    <dbReference type="NCBI Taxonomy" id="219649"/>
    <lineage>
        <taxon>Bacteria</taxon>
        <taxon>Pseudomonadati</taxon>
        <taxon>Pseudomonadota</taxon>
        <taxon>Betaproteobacteria</taxon>
        <taxon>Burkholderiales</taxon>
        <taxon>Burkholderiaceae</taxon>
        <taxon>Paraburkholderia</taxon>
    </lineage>
</organism>
<dbReference type="PANTHER" id="PTHR30629">
    <property type="entry name" value="PROPHAGE INTEGRASE"/>
    <property type="match status" value="1"/>
</dbReference>
<keyword evidence="9" id="KW-1185">Reference proteome</keyword>
<evidence type="ECO:0000256" key="3">
    <source>
        <dbReference type="ARBA" id="ARBA00023125"/>
    </source>
</evidence>
<dbReference type="Pfam" id="PF09003">
    <property type="entry name" value="Arm-DNA-bind_1"/>
    <property type="match status" value="1"/>
</dbReference>
<evidence type="ECO:0000313" key="8">
    <source>
        <dbReference type="EMBL" id="PVX61294.1"/>
    </source>
</evidence>
<dbReference type="EMBL" id="QEOB01000041">
    <property type="protein sequence ID" value="PVX61294.1"/>
    <property type="molecule type" value="Genomic_DNA"/>
</dbReference>
<comment type="caution">
    <text evidence="8">The sequence shown here is derived from an EMBL/GenBank/DDBJ whole genome shotgun (WGS) entry which is preliminary data.</text>
</comment>
<dbReference type="Pfam" id="PF00589">
    <property type="entry name" value="Phage_integrase"/>
    <property type="match status" value="1"/>
</dbReference>
<keyword evidence="4" id="KW-0233">DNA recombination</keyword>
<dbReference type="InterPro" id="IPR002104">
    <property type="entry name" value="Integrase_catalytic"/>
</dbReference>
<accession>A0ABX5K6Y2</accession>
<dbReference type="PROSITE" id="PS51898">
    <property type="entry name" value="TYR_RECOMBINASE"/>
    <property type="match status" value="1"/>
</dbReference>
<reference evidence="8 9" key="1">
    <citation type="submission" date="2018-05" db="EMBL/GenBank/DDBJ databases">
        <title>Genomic Encyclopedia of Type Strains, Phase IV (KMG-V): Genome sequencing to study the core and pangenomes of soil and plant-associated prokaryotes.</title>
        <authorList>
            <person name="Whitman W."/>
        </authorList>
    </citation>
    <scope>NUCLEOTIDE SEQUENCE [LARGE SCALE GENOMIC DNA]</scope>
    <source>
        <strain evidence="8 9">SCZa-39</strain>
    </source>
</reference>
<evidence type="ECO:0000256" key="2">
    <source>
        <dbReference type="ARBA" id="ARBA00022908"/>
    </source>
</evidence>
<evidence type="ECO:0000259" key="7">
    <source>
        <dbReference type="PROSITE" id="PS51900"/>
    </source>
</evidence>
<evidence type="ECO:0000256" key="5">
    <source>
        <dbReference type="PROSITE-ProRule" id="PRU01248"/>
    </source>
</evidence>
<dbReference type="PROSITE" id="PS51900">
    <property type="entry name" value="CB"/>
    <property type="match status" value="1"/>
</dbReference>